<dbReference type="CDD" id="cd20301">
    <property type="entry name" value="cupin_ChrR"/>
    <property type="match status" value="1"/>
</dbReference>
<dbReference type="EMBL" id="JBBYXI010000001">
    <property type="protein sequence ID" value="MEN3929972.1"/>
    <property type="molecule type" value="Genomic_DNA"/>
</dbReference>
<feature type="domain" description="ChrR-like cupin" evidence="1">
    <location>
        <begin position="112"/>
        <end position="207"/>
    </location>
</feature>
<dbReference type="NCBIfam" id="TIGR02451">
    <property type="entry name" value="anti_sig_ChrR"/>
    <property type="match status" value="1"/>
</dbReference>
<organism evidence="2 3">
    <name type="scientific">Hohaiivirga grylli</name>
    <dbReference type="NCBI Taxonomy" id="3133970"/>
    <lineage>
        <taxon>Bacteria</taxon>
        <taxon>Pseudomonadati</taxon>
        <taxon>Pseudomonadota</taxon>
        <taxon>Alphaproteobacteria</taxon>
        <taxon>Hyphomicrobiales</taxon>
        <taxon>Methylobacteriaceae</taxon>
        <taxon>Hohaiivirga</taxon>
    </lineage>
</organism>
<dbReference type="Pfam" id="PF12973">
    <property type="entry name" value="Cupin_7"/>
    <property type="match status" value="1"/>
</dbReference>
<dbReference type="Gene3D" id="2.60.120.10">
    <property type="entry name" value="Jelly Rolls"/>
    <property type="match status" value="1"/>
</dbReference>
<keyword evidence="3" id="KW-1185">Reference proteome</keyword>
<evidence type="ECO:0000313" key="3">
    <source>
        <dbReference type="Proteomes" id="UP001418637"/>
    </source>
</evidence>
<proteinExistence type="predicted"/>
<dbReference type="InterPro" id="IPR011051">
    <property type="entry name" value="RmlC_Cupin_sf"/>
</dbReference>
<dbReference type="SUPFAM" id="SSF51182">
    <property type="entry name" value="RmlC-like cupins"/>
    <property type="match status" value="1"/>
</dbReference>
<evidence type="ECO:0000259" key="1">
    <source>
        <dbReference type="Pfam" id="PF12973"/>
    </source>
</evidence>
<dbReference type="InterPro" id="IPR025979">
    <property type="entry name" value="ChrR-like_cupin_dom"/>
</dbReference>
<dbReference type="Gene3D" id="1.10.10.1320">
    <property type="entry name" value="Anti-sigma factor, zinc-finger domain"/>
    <property type="match status" value="1"/>
</dbReference>
<reference evidence="2 3" key="1">
    <citation type="submission" date="2024-04" db="EMBL/GenBank/DDBJ databases">
        <title>A novel species isolated from cricket.</title>
        <authorList>
            <person name="Wang H.-C."/>
        </authorList>
    </citation>
    <scope>NUCLEOTIDE SEQUENCE [LARGE SCALE GENOMIC DNA]</scope>
    <source>
        <strain evidence="2 3">WL0021</strain>
    </source>
</reference>
<dbReference type="InterPro" id="IPR012807">
    <property type="entry name" value="Anti-sigma_ChrR"/>
</dbReference>
<protein>
    <submittedName>
        <fullName evidence="2">ChrR family anti-sigma-E factor</fullName>
    </submittedName>
</protein>
<comment type="caution">
    <text evidence="2">The sequence shown here is derived from an EMBL/GenBank/DDBJ whole genome shotgun (WGS) entry which is preliminary data.</text>
</comment>
<name>A0ABV0BGZ0_9HYPH</name>
<gene>
    <name evidence="2" type="ORF">WJT86_02720</name>
</gene>
<dbReference type="InterPro" id="IPR014710">
    <property type="entry name" value="RmlC-like_jellyroll"/>
</dbReference>
<dbReference type="InterPro" id="IPR041916">
    <property type="entry name" value="Anti_sigma_zinc_sf"/>
</dbReference>
<dbReference type="RefSeq" id="WP_346335948.1">
    <property type="nucleotide sequence ID" value="NZ_JBBYXI010000001.1"/>
</dbReference>
<sequence length="225" mass="25108">MLINHHPSDALIMAYTSGSLNMALAIAVETHIALCPDCLQTMRNWETVGGTLLEDIEPTDLDPDALEATFARIERAKEKKQITCEPIARSTHPEKQEFVLPGPLARRLGFYTIDEKKWRWFAPGIESIAIVPPEKGAGRTDLFRIQPGTKLVEHGHHGTELTLVLSGSFNDRGTTYKAGELSEIDEDIEHQPYVDSDVPCICLVAIGAPIRYKGFARLLQPLFRY</sequence>
<accession>A0ABV0BGZ0</accession>
<evidence type="ECO:0000313" key="2">
    <source>
        <dbReference type="EMBL" id="MEN3929972.1"/>
    </source>
</evidence>
<dbReference type="Proteomes" id="UP001418637">
    <property type="component" value="Unassembled WGS sequence"/>
</dbReference>